<evidence type="ECO:0000313" key="8">
    <source>
        <dbReference type="EMBL" id="TVM35909.1"/>
    </source>
</evidence>
<dbReference type="PROSITE" id="PS50949">
    <property type="entry name" value="HTH_GNTR"/>
    <property type="match status" value="1"/>
</dbReference>
<name>A0A6P1ZLC9_9BACT</name>
<evidence type="ECO:0000256" key="3">
    <source>
        <dbReference type="ARBA" id="ARBA00023015"/>
    </source>
</evidence>
<dbReference type="Proteomes" id="UP000503251">
    <property type="component" value="Chromosome"/>
</dbReference>
<evidence type="ECO:0000313" key="7">
    <source>
        <dbReference type="EMBL" id="QJT09973.1"/>
    </source>
</evidence>
<proteinExistence type="inferred from homology"/>
<evidence type="ECO:0000256" key="5">
    <source>
        <dbReference type="ARBA" id="ARBA00023163"/>
    </source>
</evidence>
<accession>A0A6P1ZLC9</accession>
<keyword evidence="5" id="KW-0804">Transcription</keyword>
<dbReference type="PANTHER" id="PTHR46577:SF1">
    <property type="entry name" value="HTH-TYPE TRANSCRIPTIONAL REGULATORY PROTEIN GABR"/>
    <property type="match status" value="1"/>
</dbReference>
<evidence type="ECO:0000313" key="10">
    <source>
        <dbReference type="Proteomes" id="UP000503251"/>
    </source>
</evidence>
<dbReference type="InterPro" id="IPR015421">
    <property type="entry name" value="PyrdxlP-dep_Trfase_major"/>
</dbReference>
<keyword evidence="2" id="KW-0663">Pyridoxal phosphate</keyword>
<dbReference type="CDD" id="cd07377">
    <property type="entry name" value="WHTH_GntR"/>
    <property type="match status" value="1"/>
</dbReference>
<dbReference type="EMBL" id="QMIF01000002">
    <property type="protein sequence ID" value="TVM35909.1"/>
    <property type="molecule type" value="Genomic_DNA"/>
</dbReference>
<dbReference type="Gene3D" id="1.10.10.10">
    <property type="entry name" value="Winged helix-like DNA-binding domain superfamily/Winged helix DNA-binding domain"/>
    <property type="match status" value="1"/>
</dbReference>
<evidence type="ECO:0000256" key="4">
    <source>
        <dbReference type="ARBA" id="ARBA00023125"/>
    </source>
</evidence>
<dbReference type="InterPro" id="IPR004839">
    <property type="entry name" value="Aminotransferase_I/II_large"/>
</dbReference>
<dbReference type="GO" id="GO:0003700">
    <property type="term" value="F:DNA-binding transcription factor activity"/>
    <property type="evidence" value="ECO:0007669"/>
    <property type="project" value="InterPro"/>
</dbReference>
<dbReference type="SMART" id="SM00345">
    <property type="entry name" value="HTH_GNTR"/>
    <property type="match status" value="1"/>
</dbReference>
<dbReference type="SUPFAM" id="SSF53383">
    <property type="entry name" value="PLP-dependent transferases"/>
    <property type="match status" value="1"/>
</dbReference>
<keyword evidence="10" id="KW-1185">Reference proteome</keyword>
<dbReference type="OrthoDB" id="9794015at2"/>
<dbReference type="InterPro" id="IPR036388">
    <property type="entry name" value="WH-like_DNA-bd_sf"/>
</dbReference>
<dbReference type="InterPro" id="IPR036390">
    <property type="entry name" value="WH_DNA-bd_sf"/>
</dbReference>
<organism evidence="8 9">
    <name type="scientific">Oceanidesulfovibrio marinus</name>
    <dbReference type="NCBI Taxonomy" id="370038"/>
    <lineage>
        <taxon>Bacteria</taxon>
        <taxon>Pseudomonadati</taxon>
        <taxon>Thermodesulfobacteriota</taxon>
        <taxon>Desulfovibrionia</taxon>
        <taxon>Desulfovibrionales</taxon>
        <taxon>Desulfovibrionaceae</taxon>
        <taxon>Oceanidesulfovibrio</taxon>
    </lineage>
</organism>
<dbReference type="Gene3D" id="3.90.1150.10">
    <property type="entry name" value="Aspartate Aminotransferase, domain 1"/>
    <property type="match status" value="1"/>
</dbReference>
<evidence type="ECO:0000259" key="6">
    <source>
        <dbReference type="PROSITE" id="PS50949"/>
    </source>
</evidence>
<dbReference type="EMBL" id="CP039543">
    <property type="protein sequence ID" value="QJT09973.1"/>
    <property type="molecule type" value="Genomic_DNA"/>
</dbReference>
<dbReference type="RefSeq" id="WP_144234242.1">
    <property type="nucleotide sequence ID" value="NZ_CP039543.1"/>
</dbReference>
<dbReference type="InterPro" id="IPR051446">
    <property type="entry name" value="HTH_trans_reg/aminotransferase"/>
</dbReference>
<dbReference type="Pfam" id="PF00392">
    <property type="entry name" value="GntR"/>
    <property type="match status" value="1"/>
</dbReference>
<dbReference type="Pfam" id="PF00155">
    <property type="entry name" value="Aminotran_1_2"/>
    <property type="match status" value="1"/>
</dbReference>
<reference evidence="8 9" key="1">
    <citation type="submission" date="2018-06" db="EMBL/GenBank/DDBJ databases">
        <title>Complete genome of Desulfovibrio marinus P48SEP.</title>
        <authorList>
            <person name="Crispim J.S."/>
            <person name="Vidigal P.M.P."/>
            <person name="Silva L.C.F."/>
            <person name="Araujo L.C."/>
            <person name="Laguardia C.N."/>
            <person name="Dias R.S."/>
            <person name="Sousa M.P."/>
            <person name="Paula S.O."/>
            <person name="Silva C."/>
        </authorList>
    </citation>
    <scope>NUCLEOTIDE SEQUENCE [LARGE SCALE GENOMIC DNA]</scope>
    <source>
        <strain evidence="8 9">P48SEP</strain>
    </source>
</reference>
<evidence type="ECO:0000256" key="2">
    <source>
        <dbReference type="ARBA" id="ARBA00022898"/>
    </source>
</evidence>
<feature type="domain" description="HTH gntR-type" evidence="6">
    <location>
        <begin position="12"/>
        <end position="80"/>
    </location>
</feature>
<comment type="similarity">
    <text evidence="1">In the C-terminal section; belongs to the class-I pyridoxal-phosphate-dependent aminotransferase family.</text>
</comment>
<dbReference type="Gene3D" id="3.40.640.10">
    <property type="entry name" value="Type I PLP-dependent aspartate aminotransferase-like (Major domain)"/>
    <property type="match status" value="1"/>
</dbReference>
<dbReference type="GO" id="GO:0003677">
    <property type="term" value="F:DNA binding"/>
    <property type="evidence" value="ECO:0007669"/>
    <property type="project" value="UniProtKB-KW"/>
</dbReference>
<keyword evidence="3" id="KW-0805">Transcription regulation</keyword>
<dbReference type="GO" id="GO:0008483">
    <property type="term" value="F:transaminase activity"/>
    <property type="evidence" value="ECO:0007669"/>
    <property type="project" value="UniProtKB-KW"/>
</dbReference>
<evidence type="ECO:0000256" key="1">
    <source>
        <dbReference type="ARBA" id="ARBA00005384"/>
    </source>
</evidence>
<reference evidence="7 10" key="2">
    <citation type="submission" date="2019-04" db="EMBL/GenBank/DDBJ databases">
        <title>Isolation and culture of sulfate reducing bacteria from the cold seep of the South China Sea.</title>
        <authorList>
            <person name="Sun C."/>
            <person name="Liu R."/>
        </authorList>
    </citation>
    <scope>NUCLEOTIDE SEQUENCE [LARGE SCALE GENOMIC DNA]</scope>
    <source>
        <strain evidence="7 10">CS1</strain>
    </source>
</reference>
<dbReference type="CDD" id="cd00609">
    <property type="entry name" value="AAT_like"/>
    <property type="match status" value="1"/>
</dbReference>
<protein>
    <submittedName>
        <fullName evidence="8">PLP-dependent aminotransferase family protein</fullName>
    </submittedName>
</protein>
<dbReference type="SUPFAM" id="SSF46785">
    <property type="entry name" value="Winged helix' DNA-binding domain"/>
    <property type="match status" value="1"/>
</dbReference>
<gene>
    <name evidence="8" type="ORF">DQK91_04450</name>
    <name evidence="7" type="ORF">E8L03_13980</name>
</gene>
<evidence type="ECO:0000313" key="9">
    <source>
        <dbReference type="Proteomes" id="UP000434052"/>
    </source>
</evidence>
<dbReference type="Proteomes" id="UP000434052">
    <property type="component" value="Unassembled WGS sequence"/>
</dbReference>
<dbReference type="InterPro" id="IPR015424">
    <property type="entry name" value="PyrdxlP-dep_Trfase"/>
</dbReference>
<keyword evidence="8" id="KW-0808">Transferase</keyword>
<dbReference type="PANTHER" id="PTHR46577">
    <property type="entry name" value="HTH-TYPE TRANSCRIPTIONAL REGULATORY PROTEIN GABR"/>
    <property type="match status" value="1"/>
</dbReference>
<dbReference type="AlphaFoldDB" id="A0A6P1ZLC9"/>
<dbReference type="InterPro" id="IPR000524">
    <property type="entry name" value="Tscrpt_reg_HTH_GntR"/>
</dbReference>
<sequence length="461" mass="50839">MPWRPDKSMLKRPAYLSLVQHVSDAISQGLLGPGERLPAQRELAAEIGVSLQTVSRAYEELRRRNLVQGEVGRGTFVQARGYIEATPFRADRLADTTVDLSIYKPVAASIHKERMSRTLAQLSKDVPDDVLFSFRPNEGIPRHIASGREWLRMCGLDVDQDRVLITNGVTQGTTAALLTACKPGGTVVAEAVGHHSLAGLCSYLGLKLKGLTIDEHGIVPDAFERACAESKVEVLYLIPNLANPTVTLMPEDRRQAIVDIARANDVFIVENDVLGPLVPHKPPPLAALAKERTFYLTSFTKSIMPSLRSGYMAIPPGMLLTTRNRLLATAWMATPLMAEIASRWVTDGTAKELVMWQRKAIHERNRIAAHILGNLEFRSNPNAMHIWLSLTDQWKTDQFVAQAQKQGVAIAPSGPFVLDPDSDVRAVRVSLGSANTRNLKRGLRVLAQLLSFEPELILNSF</sequence>
<dbReference type="GO" id="GO:0030170">
    <property type="term" value="F:pyridoxal phosphate binding"/>
    <property type="evidence" value="ECO:0007669"/>
    <property type="project" value="InterPro"/>
</dbReference>
<dbReference type="InterPro" id="IPR015422">
    <property type="entry name" value="PyrdxlP-dep_Trfase_small"/>
</dbReference>
<keyword evidence="4" id="KW-0238">DNA-binding</keyword>
<keyword evidence="8" id="KW-0032">Aminotransferase</keyword>